<dbReference type="OrthoDB" id="1753012at2"/>
<dbReference type="NCBIfam" id="NF045645">
    <property type="entry name" value="DVU_1557_fam"/>
    <property type="match status" value="1"/>
</dbReference>
<dbReference type="InterPro" id="IPR054656">
    <property type="entry name" value="DVU_1557-like"/>
</dbReference>
<keyword evidence="3" id="KW-1185">Reference proteome</keyword>
<dbReference type="KEGG" id="sted:SPTER_09670"/>
<dbReference type="Pfam" id="PF24292">
    <property type="entry name" value="DUF7479"/>
    <property type="match status" value="1"/>
</dbReference>
<dbReference type="InterPro" id="IPR055902">
    <property type="entry name" value="DUF7479"/>
</dbReference>
<proteinExistence type="predicted"/>
<protein>
    <recommendedName>
        <fullName evidence="1">DUF7479 domain-containing protein</fullName>
    </recommendedName>
</protein>
<dbReference type="RefSeq" id="WP_144349282.1">
    <property type="nucleotide sequence ID" value="NZ_CP036259.1"/>
</dbReference>
<accession>A0A517DQS6</accession>
<dbReference type="EMBL" id="CP036259">
    <property type="protein sequence ID" value="QDR79677.1"/>
    <property type="molecule type" value="Genomic_DNA"/>
</dbReference>
<dbReference type="Proteomes" id="UP000320776">
    <property type="component" value="Chromosome"/>
</dbReference>
<evidence type="ECO:0000313" key="3">
    <source>
        <dbReference type="Proteomes" id="UP000320776"/>
    </source>
</evidence>
<name>A0A517DQS6_9FIRM</name>
<evidence type="ECO:0000313" key="2">
    <source>
        <dbReference type="EMBL" id="QDR79677.1"/>
    </source>
</evidence>
<reference evidence="2 3" key="1">
    <citation type="submission" date="2019-02" db="EMBL/GenBank/DDBJ databases">
        <title>Closed genome of Sporomusa termitida DSM 4440.</title>
        <authorList>
            <person name="Poehlein A."/>
            <person name="Daniel R."/>
        </authorList>
    </citation>
    <scope>NUCLEOTIDE SEQUENCE [LARGE SCALE GENOMIC DNA]</scope>
    <source>
        <strain evidence="2 3">DSM 4440</strain>
    </source>
</reference>
<sequence>MSTYKVQQQQMVIICVKCGIQLTLGQVTLSYLESSFPVELYRCSACGLVYIPEELANGKMKQVEAALEDK</sequence>
<gene>
    <name evidence="2" type="ORF">SPTER_09670</name>
</gene>
<organism evidence="2 3">
    <name type="scientific">Sporomusa termitida</name>
    <dbReference type="NCBI Taxonomy" id="2377"/>
    <lineage>
        <taxon>Bacteria</taxon>
        <taxon>Bacillati</taxon>
        <taxon>Bacillota</taxon>
        <taxon>Negativicutes</taxon>
        <taxon>Selenomonadales</taxon>
        <taxon>Sporomusaceae</taxon>
        <taxon>Sporomusa</taxon>
    </lineage>
</organism>
<feature type="domain" description="DUF7479" evidence="1">
    <location>
        <begin position="13"/>
        <end position="70"/>
    </location>
</feature>
<evidence type="ECO:0000259" key="1">
    <source>
        <dbReference type="Pfam" id="PF24292"/>
    </source>
</evidence>
<dbReference type="AlphaFoldDB" id="A0A517DQS6"/>